<protein>
    <recommendedName>
        <fullName evidence="4">Selenoprotein W-related protein</fullName>
    </recommendedName>
</protein>
<dbReference type="Pfam" id="PF10262">
    <property type="entry name" value="Rdx"/>
    <property type="match status" value="1"/>
</dbReference>
<keyword evidence="3" id="KW-1185">Reference proteome</keyword>
<evidence type="ECO:0000313" key="3">
    <source>
        <dbReference type="Proteomes" id="UP000683310"/>
    </source>
</evidence>
<organism evidence="2 3">
    <name type="scientific">Nocardia tengchongensis</name>
    <dbReference type="NCBI Taxonomy" id="2055889"/>
    <lineage>
        <taxon>Bacteria</taxon>
        <taxon>Bacillati</taxon>
        <taxon>Actinomycetota</taxon>
        <taxon>Actinomycetes</taxon>
        <taxon>Mycobacteriales</taxon>
        <taxon>Nocardiaceae</taxon>
        <taxon>Nocardia</taxon>
    </lineage>
</organism>
<dbReference type="PANTHER" id="PTHR36417:SF2">
    <property type="entry name" value="SELENOPROTEIN DOMAIN PROTEIN (AFU_ORTHOLOGUE AFUA_1G05220)"/>
    <property type="match status" value="1"/>
</dbReference>
<accession>A0ABX8CIW6</accession>
<dbReference type="InterPro" id="IPR036249">
    <property type="entry name" value="Thioredoxin-like_sf"/>
</dbReference>
<evidence type="ECO:0000313" key="2">
    <source>
        <dbReference type="EMBL" id="QVI18788.1"/>
    </source>
</evidence>
<dbReference type="Gene3D" id="3.40.30.10">
    <property type="entry name" value="Glutaredoxin"/>
    <property type="match status" value="1"/>
</dbReference>
<sequence length="50" mass="5489">MITVDGDQIWERKADGGFPDIAIVEQRVRDRVAPGRALGHADKKDTEPAS</sequence>
<reference evidence="2 3" key="1">
    <citation type="submission" date="2021-04" db="EMBL/GenBank/DDBJ databases">
        <title>Nocardia tengchongensis.</title>
        <authorList>
            <person name="Zhuang k."/>
            <person name="Ran Y."/>
            <person name="Li W."/>
        </authorList>
    </citation>
    <scope>NUCLEOTIDE SEQUENCE [LARGE SCALE GENOMIC DNA]</scope>
    <source>
        <strain evidence="2 3">CFH S0057</strain>
    </source>
</reference>
<dbReference type="Proteomes" id="UP000683310">
    <property type="component" value="Chromosome"/>
</dbReference>
<name>A0ABX8CIW6_9NOCA</name>
<proteinExistence type="predicted"/>
<dbReference type="PANTHER" id="PTHR36417">
    <property type="entry name" value="SELENOPROTEIN DOMAIN PROTEIN (AFU_ORTHOLOGUE AFUA_1G05220)"/>
    <property type="match status" value="1"/>
</dbReference>
<evidence type="ECO:0000256" key="1">
    <source>
        <dbReference type="ARBA" id="ARBA00023284"/>
    </source>
</evidence>
<dbReference type="InterPro" id="IPR011893">
    <property type="entry name" value="Selenoprotein_Rdx-typ"/>
</dbReference>
<dbReference type="SUPFAM" id="SSF52833">
    <property type="entry name" value="Thioredoxin-like"/>
    <property type="match status" value="1"/>
</dbReference>
<keyword evidence="1" id="KW-0676">Redox-active center</keyword>
<dbReference type="EMBL" id="CP074371">
    <property type="protein sequence ID" value="QVI18788.1"/>
    <property type="molecule type" value="Genomic_DNA"/>
</dbReference>
<gene>
    <name evidence="2" type="ORF">KHQ06_19870</name>
</gene>
<evidence type="ECO:0008006" key="4">
    <source>
        <dbReference type="Google" id="ProtNLM"/>
    </source>
</evidence>